<dbReference type="CDD" id="cd23823">
    <property type="entry name" value="RWD_GCN2"/>
    <property type="match status" value="1"/>
</dbReference>
<feature type="domain" description="Protein kinase" evidence="15">
    <location>
        <begin position="601"/>
        <end position="964"/>
    </location>
</feature>
<evidence type="ECO:0000256" key="7">
    <source>
        <dbReference type="ARBA" id="ARBA00037982"/>
    </source>
</evidence>
<proteinExistence type="inferred from homology"/>
<dbReference type="SMART" id="SM00591">
    <property type="entry name" value="RWD"/>
    <property type="match status" value="1"/>
</dbReference>
<dbReference type="Pfam" id="PF05773">
    <property type="entry name" value="RWD"/>
    <property type="match status" value="1"/>
</dbReference>
<dbReference type="InterPro" id="IPR011009">
    <property type="entry name" value="Kinase-like_dom_sf"/>
</dbReference>
<dbReference type="InterPro" id="IPR008271">
    <property type="entry name" value="Ser/Thr_kinase_AS"/>
</dbReference>
<feature type="domain" description="RWD" evidence="16">
    <location>
        <begin position="26"/>
        <end position="138"/>
    </location>
</feature>
<feature type="compositionally biased region" description="Polar residues" evidence="14">
    <location>
        <begin position="9"/>
        <end position="18"/>
    </location>
</feature>
<dbReference type="InterPro" id="IPR036621">
    <property type="entry name" value="Anticodon-bd_dom_sf"/>
</dbReference>
<feature type="coiled-coil region" evidence="13">
    <location>
        <begin position="161"/>
        <end position="219"/>
    </location>
</feature>
<evidence type="ECO:0000313" key="18">
    <source>
        <dbReference type="Proteomes" id="UP000439903"/>
    </source>
</evidence>
<dbReference type="Gene3D" id="3.30.930.10">
    <property type="entry name" value="Bira Bifunctional Protein, Domain 2"/>
    <property type="match status" value="1"/>
</dbReference>
<dbReference type="InterPro" id="IPR024435">
    <property type="entry name" value="HisRS-related_dom"/>
</dbReference>
<dbReference type="InterPro" id="IPR006575">
    <property type="entry name" value="RWD_dom"/>
</dbReference>
<dbReference type="Pfam" id="PF13393">
    <property type="entry name" value="tRNA-synt_His"/>
    <property type="match status" value="1"/>
</dbReference>
<keyword evidence="3" id="KW-0808">Transferase</keyword>
<comment type="caution">
    <text evidence="17">The sequence shown here is derived from an EMBL/GenBank/DDBJ whole genome shotgun (WGS) entry which is preliminary data.</text>
</comment>
<evidence type="ECO:0000256" key="5">
    <source>
        <dbReference type="ARBA" id="ARBA00022777"/>
    </source>
</evidence>
<dbReference type="EMBL" id="WTPW01000579">
    <property type="protein sequence ID" value="KAF0497404.1"/>
    <property type="molecule type" value="Genomic_DNA"/>
</dbReference>
<sequence>MVKSKKQRSLLNSRFGSNENKETQENEIEALKAIYMEDYVPMVATSAWKVAPTCHEFRLHLLPHEEKLKEHVSVDLHIKFPKTYPRSPPDIKVENARGLSEEQLNEVKANISRLIKENLGQEMIFNIAEYVQEFITTNNSGIKDLVKQSFHEQMLSRNEKITKAEQKKALEEMDRARQTEEQERTAENMLLLQKIQEEEQRLTAKREEEKQKRKQLKVKDVQDSKPLMDTSSVFKTVNFDRKIVLDPGDSSSIPFRSVILGPLVSKGIIGSTYMVQAVNVQVKNMTPKDRHVLILKDIEISEPHYLEPAGKEKLEDIEKELDRVKKLRHSNLVTVYESEFERCASGWNLHILMEYAGGGTMVDLLKKCGVVRLQLAREYMKQLLDALDYLHANSFVHRDIKAANILFSEIPGKDDYVAKLADISYHRKLLDMHKEFPFVKFSNEEPCKRWISPEQKSKSNVYSRKNDIWYLGVIFVQMLFGLNAVQRYNSLNDLLNSSDHNIPLAVQDVLRTMLEKDQSKRPTPLELLAKPFFSEGSSSFLDTPLKFIMSTGSVNSSITVAPQFTKENDELAGSFGEAQHAFSPPKASQHHALFSRYKLDFEEITFLGKGGYGEVIKAKNILDGRCYAIKKVRLNPNDIEKTRKILREVTTLSRLHHQYVVRYYATWFEDSDGSLNETETFTEDITGAVDESLDPENYPDDDDFDFFSADTSSNRKFIGSSSSSSDSEFEIMQEETTRGECVARNKAVPKRSPTKEEKCRILYIQMEYCENKTLKDIIDNGVEEEEGWKIFRQIVEGLVHIHRSGMIHRDLKPSNIFLDAKGDVKIGDFGLATTNESDALFDPGTFRMSTFYRMNSREDSMTGDVGTLLYGAPEVATNPVVGTRYNQKVDIYSLGIILFEIFYKFSTEMERRITILNLRRSEIAFPKDFPFEKMNRQVNIIRWCLHHNAKDRPTSIDLLKCEWLPAKIEDEHLQECIRTMANPNTPHYQSLISELFTQSSDKHKDYTYDFGNVSFSASNALTFGRVRDYMVKIFRHHGAVELNTPLLMPKSDIYEEDKKAVYLIDSDGGIVQLPYDLTVPFSRYISRNNITDLKRYTFDRVYRKNITGQPRIVNEADFDIIHSTPAPMVAEAEIIKVVDEVLEEFPPLKTNNYCFLVNHTSIVETIFDWCRIPVEFRRGVYNLLSQLDKKYTMNQIKIQLAENYDLPRSVLDELVLFDIRGDLNYISTTLEKLIPTAHMRRRIHETISEFTLLLTYTQCLDVRHNITFVPLLTYNNHYYKNGMIFQTVDSSRKDLIAAGGRYDSLIQKFRPPIASGVSVRQQIFAVGVNIAVQKIVIALENYQIAISKMIQKKKLEEERSFGFWAPKKCDVYVASFGKIMLQERLDLVRELWAHNIKADFMYEEPTDLTPEILAVSCRDKGINWIVTMRHKSQDLYTSRDAVTIVKVRNLILKTEEEVPRSELCVKLNSEIQEQMRIDLYASGSKFQKHHLIAQTDHLIHDTSLPTSLEACNNRSKLSIKTFIPSTTNKGNKKVKNKQKQLLIDKAHDNISGMIKHINDGSVSVVAIDVSRELLRKIPDCDVLDDESFKSKILDMVSPPQKEYLSNIQNHLKKLRTMENNKHVWLYSHRDDFGILYQFFS</sequence>
<evidence type="ECO:0000256" key="1">
    <source>
        <dbReference type="ARBA" id="ARBA00012513"/>
    </source>
</evidence>
<dbReference type="CDD" id="cd14046">
    <property type="entry name" value="STKc_EIF2AK4_GCN2_rpt2"/>
    <property type="match status" value="1"/>
</dbReference>
<dbReference type="PROSITE" id="PS50011">
    <property type="entry name" value="PROTEIN_KINASE_DOM"/>
    <property type="match status" value="2"/>
</dbReference>
<dbReference type="CDD" id="cd22249">
    <property type="entry name" value="UDM1_RNF168_RNF169-like"/>
    <property type="match status" value="1"/>
</dbReference>
<dbReference type="GO" id="GO:0000077">
    <property type="term" value="P:DNA damage checkpoint signaling"/>
    <property type="evidence" value="ECO:0007669"/>
    <property type="project" value="InterPro"/>
</dbReference>
<evidence type="ECO:0000256" key="14">
    <source>
        <dbReference type="SAM" id="MobiDB-lite"/>
    </source>
</evidence>
<dbReference type="OrthoDB" id="341578at2759"/>
<evidence type="ECO:0000256" key="12">
    <source>
        <dbReference type="PROSITE-ProRule" id="PRU10141"/>
    </source>
</evidence>
<dbReference type="PROSITE" id="PS50908">
    <property type="entry name" value="RWD"/>
    <property type="match status" value="1"/>
</dbReference>
<evidence type="ECO:0000256" key="8">
    <source>
        <dbReference type="ARBA" id="ARBA00047899"/>
    </source>
</evidence>
<dbReference type="SUPFAM" id="SSF55681">
    <property type="entry name" value="Class II aaRS and biotin synthetases"/>
    <property type="match status" value="1"/>
</dbReference>
<dbReference type="SUPFAM" id="SSF56112">
    <property type="entry name" value="Protein kinase-like (PK-like)"/>
    <property type="match status" value="2"/>
</dbReference>
<keyword evidence="6 11" id="KW-0067">ATP-binding</keyword>
<evidence type="ECO:0000256" key="10">
    <source>
        <dbReference type="PIRSR" id="PIRSR000660-1"/>
    </source>
</evidence>
<dbReference type="GO" id="GO:0005524">
    <property type="term" value="F:ATP binding"/>
    <property type="evidence" value="ECO:0007669"/>
    <property type="project" value="UniProtKB-UniRule"/>
</dbReference>
<dbReference type="InterPro" id="IPR045864">
    <property type="entry name" value="aa-tRNA-synth_II/BPL/LPL"/>
</dbReference>
<dbReference type="PROSITE" id="PS00107">
    <property type="entry name" value="PROTEIN_KINASE_ATP"/>
    <property type="match status" value="1"/>
</dbReference>
<dbReference type="SMART" id="SM00220">
    <property type="entry name" value="S_TKc"/>
    <property type="match status" value="2"/>
</dbReference>
<dbReference type="Pfam" id="PF12745">
    <property type="entry name" value="HGTP_anticodon2"/>
    <property type="match status" value="1"/>
</dbReference>
<dbReference type="GO" id="GO:1990625">
    <property type="term" value="P:negative regulation of cytoplasmic translational initiation in response to stress"/>
    <property type="evidence" value="ECO:0007669"/>
    <property type="project" value="TreeGrafter"/>
</dbReference>
<evidence type="ECO:0000313" key="17">
    <source>
        <dbReference type="EMBL" id="KAF0497404.1"/>
    </source>
</evidence>
<keyword evidence="5 17" id="KW-0418">Kinase</keyword>
<feature type="region of interest" description="Disordered" evidence="14">
    <location>
        <begin position="1"/>
        <end position="23"/>
    </location>
</feature>
<dbReference type="InterPro" id="IPR000719">
    <property type="entry name" value="Prot_kinase_dom"/>
</dbReference>
<dbReference type="GO" id="GO:0005829">
    <property type="term" value="C:cytosol"/>
    <property type="evidence" value="ECO:0007669"/>
    <property type="project" value="TreeGrafter"/>
</dbReference>
<feature type="binding site" evidence="11">
    <location>
        <begin position="607"/>
        <end position="615"/>
    </location>
    <ligand>
        <name>ATP</name>
        <dbReference type="ChEBI" id="CHEBI:30616"/>
    </ligand>
</feature>
<dbReference type="PROSITE" id="PS00108">
    <property type="entry name" value="PROTEIN_KINASE_ST"/>
    <property type="match status" value="2"/>
</dbReference>
<keyword evidence="4 11" id="KW-0547">Nucleotide-binding</keyword>
<dbReference type="Proteomes" id="UP000439903">
    <property type="component" value="Unassembled WGS sequence"/>
</dbReference>
<dbReference type="Pfam" id="PF00069">
    <property type="entry name" value="Pkinase"/>
    <property type="match status" value="3"/>
</dbReference>
<evidence type="ECO:0000256" key="3">
    <source>
        <dbReference type="ARBA" id="ARBA00022679"/>
    </source>
</evidence>
<dbReference type="PANTHER" id="PTHR11042:SF136">
    <property type="entry name" value="EIF-2-ALPHA KINASE GCN2"/>
    <property type="match status" value="1"/>
</dbReference>
<dbReference type="GO" id="GO:0009893">
    <property type="term" value="P:positive regulation of metabolic process"/>
    <property type="evidence" value="ECO:0007669"/>
    <property type="project" value="UniProtKB-ARBA"/>
</dbReference>
<accession>A0A8H4AHZ1</accession>
<dbReference type="FunFam" id="3.10.110.10:FF:000050">
    <property type="entry name" value="eIF-2-alpha kinase GCN2"/>
    <property type="match status" value="1"/>
</dbReference>
<evidence type="ECO:0000256" key="6">
    <source>
        <dbReference type="ARBA" id="ARBA00022840"/>
    </source>
</evidence>
<dbReference type="InterPro" id="IPR016135">
    <property type="entry name" value="UBQ-conjugating_enzyme/RWD"/>
</dbReference>
<keyword evidence="13" id="KW-0175">Coiled coil</keyword>
<feature type="domain" description="Protein kinase" evidence="15">
    <location>
        <begin position="258"/>
        <end position="533"/>
    </location>
</feature>
<keyword evidence="2" id="KW-0723">Serine/threonine-protein kinase</keyword>
<gene>
    <name evidence="17" type="ORF">F8M41_020698</name>
</gene>
<dbReference type="PIRSF" id="PIRSF000660">
    <property type="entry name" value="Ser/Thr_PK_GCN2"/>
    <property type="match status" value="1"/>
</dbReference>
<dbReference type="InterPro" id="IPR017441">
    <property type="entry name" value="Protein_kinase_ATP_BS"/>
</dbReference>
<keyword evidence="18" id="KW-1185">Reference proteome</keyword>
<evidence type="ECO:0000256" key="13">
    <source>
        <dbReference type="SAM" id="Coils"/>
    </source>
</evidence>
<dbReference type="CDD" id="cd14012">
    <property type="entry name" value="PK_eIF2AK_GCN2_rpt1"/>
    <property type="match status" value="1"/>
</dbReference>
<comment type="similarity">
    <text evidence="7">Belongs to the protein kinase superfamily. Ser/Thr protein kinase family. GCN2 subfamily.</text>
</comment>
<comment type="catalytic activity">
    <reaction evidence="8">
        <text>L-threonyl-[protein] + ATP = O-phospho-L-threonyl-[protein] + ADP + H(+)</text>
        <dbReference type="Rhea" id="RHEA:46608"/>
        <dbReference type="Rhea" id="RHEA-COMP:11060"/>
        <dbReference type="Rhea" id="RHEA-COMP:11605"/>
        <dbReference type="ChEBI" id="CHEBI:15378"/>
        <dbReference type="ChEBI" id="CHEBI:30013"/>
        <dbReference type="ChEBI" id="CHEBI:30616"/>
        <dbReference type="ChEBI" id="CHEBI:61977"/>
        <dbReference type="ChEBI" id="CHEBI:456216"/>
        <dbReference type="EC" id="2.7.11.1"/>
    </reaction>
</comment>
<comment type="catalytic activity">
    <reaction evidence="9">
        <text>L-seryl-[protein] + ATP = O-phospho-L-seryl-[protein] + ADP + H(+)</text>
        <dbReference type="Rhea" id="RHEA:17989"/>
        <dbReference type="Rhea" id="RHEA-COMP:9863"/>
        <dbReference type="Rhea" id="RHEA-COMP:11604"/>
        <dbReference type="ChEBI" id="CHEBI:15378"/>
        <dbReference type="ChEBI" id="CHEBI:29999"/>
        <dbReference type="ChEBI" id="CHEBI:30616"/>
        <dbReference type="ChEBI" id="CHEBI:83421"/>
        <dbReference type="ChEBI" id="CHEBI:456216"/>
        <dbReference type="EC" id="2.7.11.1"/>
    </reaction>
</comment>
<dbReference type="Gene3D" id="3.10.110.10">
    <property type="entry name" value="Ubiquitin Conjugating Enzyme"/>
    <property type="match status" value="1"/>
</dbReference>
<dbReference type="EC" id="2.7.11.1" evidence="1"/>
<feature type="active site" description="Proton acceptor" evidence="10">
    <location>
        <position position="810"/>
    </location>
</feature>
<dbReference type="Gene3D" id="1.10.510.10">
    <property type="entry name" value="Transferase(Phosphotransferase) domain 1"/>
    <property type="match status" value="2"/>
</dbReference>
<organism evidence="17 18">
    <name type="scientific">Gigaspora margarita</name>
    <dbReference type="NCBI Taxonomy" id="4874"/>
    <lineage>
        <taxon>Eukaryota</taxon>
        <taxon>Fungi</taxon>
        <taxon>Fungi incertae sedis</taxon>
        <taxon>Mucoromycota</taxon>
        <taxon>Glomeromycotina</taxon>
        <taxon>Glomeromycetes</taxon>
        <taxon>Diversisporales</taxon>
        <taxon>Gigasporaceae</taxon>
        <taxon>Gigaspora</taxon>
    </lineage>
</organism>
<dbReference type="InterPro" id="IPR016255">
    <property type="entry name" value="Gcn2"/>
</dbReference>
<dbReference type="SUPFAM" id="SSF54495">
    <property type="entry name" value="UBC-like"/>
    <property type="match status" value="1"/>
</dbReference>
<protein>
    <recommendedName>
        <fullName evidence="1">non-specific serine/threonine protein kinase</fullName>
        <ecNumber evidence="1">2.7.11.1</ecNumber>
    </recommendedName>
</protein>
<evidence type="ECO:0000256" key="2">
    <source>
        <dbReference type="ARBA" id="ARBA00022527"/>
    </source>
</evidence>
<evidence type="ECO:0000256" key="9">
    <source>
        <dbReference type="ARBA" id="ARBA00048679"/>
    </source>
</evidence>
<feature type="binding site" evidence="12">
    <location>
        <position position="631"/>
    </location>
    <ligand>
        <name>ATP</name>
        <dbReference type="ChEBI" id="CHEBI:30616"/>
    </ligand>
</feature>
<evidence type="ECO:0000256" key="11">
    <source>
        <dbReference type="PIRSR" id="PIRSR000660-2"/>
    </source>
</evidence>
<evidence type="ECO:0000259" key="16">
    <source>
        <dbReference type="PROSITE" id="PS50908"/>
    </source>
</evidence>
<evidence type="ECO:0000256" key="4">
    <source>
        <dbReference type="ARBA" id="ARBA00022741"/>
    </source>
</evidence>
<dbReference type="SUPFAM" id="SSF52954">
    <property type="entry name" value="Class II aaRS ABD-related"/>
    <property type="match status" value="1"/>
</dbReference>
<dbReference type="InterPro" id="IPR050339">
    <property type="entry name" value="CC_SR_Kinase"/>
</dbReference>
<reference evidence="17 18" key="1">
    <citation type="journal article" date="2019" name="Environ. Microbiol.">
        <title>At the nexus of three kingdoms: the genome of the mycorrhizal fungus Gigaspora margarita provides insights into plant, endobacterial and fungal interactions.</title>
        <authorList>
            <person name="Venice F."/>
            <person name="Ghignone S."/>
            <person name="Salvioli di Fossalunga A."/>
            <person name="Amselem J."/>
            <person name="Novero M."/>
            <person name="Xianan X."/>
            <person name="Sedzielewska Toro K."/>
            <person name="Morin E."/>
            <person name="Lipzen A."/>
            <person name="Grigoriev I.V."/>
            <person name="Henrissat B."/>
            <person name="Martin F.M."/>
            <person name="Bonfante P."/>
        </authorList>
    </citation>
    <scope>NUCLEOTIDE SEQUENCE [LARGE SCALE GENOMIC DNA]</scope>
    <source>
        <strain evidence="17 18">BEG34</strain>
    </source>
</reference>
<dbReference type="Gene3D" id="3.40.50.800">
    <property type="entry name" value="Anticodon-binding domain"/>
    <property type="match status" value="1"/>
</dbReference>
<feature type="binding site" evidence="11">
    <location>
        <position position="630"/>
    </location>
    <ligand>
        <name>ATP</name>
        <dbReference type="ChEBI" id="CHEBI:30616"/>
    </ligand>
</feature>
<dbReference type="GO" id="GO:0005634">
    <property type="term" value="C:nucleus"/>
    <property type="evidence" value="ECO:0007669"/>
    <property type="project" value="TreeGrafter"/>
</dbReference>
<dbReference type="InterPro" id="IPR041715">
    <property type="entry name" value="HisRS-like_core"/>
</dbReference>
<evidence type="ECO:0000259" key="15">
    <source>
        <dbReference type="PROSITE" id="PS50011"/>
    </source>
</evidence>
<dbReference type="Gene3D" id="3.30.200.20">
    <property type="entry name" value="Phosphorylase Kinase, domain 1"/>
    <property type="match status" value="1"/>
</dbReference>
<dbReference type="PANTHER" id="PTHR11042">
    <property type="entry name" value="EUKARYOTIC TRANSLATION INITIATION FACTOR 2-ALPHA KINASE EIF2-ALPHA KINASE -RELATED"/>
    <property type="match status" value="1"/>
</dbReference>
<name>A0A8H4AHZ1_GIGMA</name>
<dbReference type="GO" id="GO:0004694">
    <property type="term" value="F:eukaryotic translation initiation factor 2alpha kinase activity"/>
    <property type="evidence" value="ECO:0007669"/>
    <property type="project" value="InterPro"/>
</dbReference>